<dbReference type="AlphaFoldDB" id="A0A3G2L7N9"/>
<organism evidence="1 2">
    <name type="scientific">Euzebyella marina</name>
    <dbReference type="NCBI Taxonomy" id="1761453"/>
    <lineage>
        <taxon>Bacteria</taxon>
        <taxon>Pseudomonadati</taxon>
        <taxon>Bacteroidota</taxon>
        <taxon>Flavobacteriia</taxon>
        <taxon>Flavobacteriales</taxon>
        <taxon>Flavobacteriaceae</taxon>
        <taxon>Euzebyella</taxon>
    </lineage>
</organism>
<protein>
    <submittedName>
        <fullName evidence="1">Uncharacterized protein</fullName>
    </submittedName>
</protein>
<evidence type="ECO:0000313" key="2">
    <source>
        <dbReference type="Proteomes" id="UP000276309"/>
    </source>
</evidence>
<dbReference type="RefSeq" id="WP_121849261.1">
    <property type="nucleotide sequence ID" value="NZ_CP032050.1"/>
</dbReference>
<dbReference type="KEGG" id="emar:D1013_13100"/>
<sequence length="61" mass="7165">MKNKPVKVSLIGKSADNTYQIQFPNLKVPVNVNEDLYRRMKHSSRYEFVNSGINKKYKNYA</sequence>
<accession>A0A3G2L7N9</accession>
<gene>
    <name evidence="1" type="ORF">D1013_13100</name>
</gene>
<proteinExistence type="predicted"/>
<keyword evidence="2" id="KW-1185">Reference proteome</keyword>
<dbReference type="EMBL" id="CP032050">
    <property type="protein sequence ID" value="AYN68246.1"/>
    <property type="molecule type" value="Genomic_DNA"/>
</dbReference>
<dbReference type="Proteomes" id="UP000276309">
    <property type="component" value="Chromosome"/>
</dbReference>
<dbReference type="OrthoDB" id="1451930at2"/>
<evidence type="ECO:0000313" key="1">
    <source>
        <dbReference type="EMBL" id="AYN68246.1"/>
    </source>
</evidence>
<reference evidence="1 2" key="1">
    <citation type="submission" date="2018-08" db="EMBL/GenBank/DDBJ databases">
        <title>The reduced genetic potential of extracellular carbohydrate catabolism in Euzebyella marina RN62, a Flavobacteriia bacterium isolated from the hadal water.</title>
        <authorList>
            <person name="Xue C."/>
        </authorList>
    </citation>
    <scope>NUCLEOTIDE SEQUENCE [LARGE SCALE GENOMIC DNA]</scope>
    <source>
        <strain evidence="1 2">RN62</strain>
    </source>
</reference>
<name>A0A3G2L7N9_9FLAO</name>